<organism evidence="1">
    <name type="scientific">uncultured bacterium</name>
    <name type="common">gcode 4</name>
    <dbReference type="NCBI Taxonomy" id="1234023"/>
    <lineage>
        <taxon>Bacteria</taxon>
        <taxon>environmental samples</taxon>
    </lineage>
</organism>
<sequence>MTTVKLEIPNSINKSIWLSDTQNIINIVDLFEKLWIDLRFLLKERAYQKKFLKDLKENNFTESNNF</sequence>
<gene>
    <name evidence="1" type="ORF">ACD_49C00066G0018</name>
</gene>
<name>K2BV38_9BACT</name>
<protein>
    <submittedName>
        <fullName evidence="1">Uncharacterized protein</fullName>
    </submittedName>
</protein>
<comment type="caution">
    <text evidence="1">The sequence shown here is derived from an EMBL/GenBank/DDBJ whole genome shotgun (WGS) entry which is preliminary data.</text>
</comment>
<dbReference type="EMBL" id="AMFJ01021652">
    <property type="protein sequence ID" value="EKD66094.1"/>
    <property type="molecule type" value="Genomic_DNA"/>
</dbReference>
<evidence type="ECO:0000313" key="1">
    <source>
        <dbReference type="EMBL" id="EKD66094.1"/>
    </source>
</evidence>
<reference evidence="1" key="1">
    <citation type="journal article" date="2012" name="Science">
        <title>Fermentation, hydrogen, and sulfur metabolism in multiple uncultivated bacterial phyla.</title>
        <authorList>
            <person name="Wrighton K.C."/>
            <person name="Thomas B.C."/>
            <person name="Sharon I."/>
            <person name="Miller C.S."/>
            <person name="Castelle C.J."/>
            <person name="VerBerkmoes N.C."/>
            <person name="Wilkins M.J."/>
            <person name="Hettich R.L."/>
            <person name="Lipton M.S."/>
            <person name="Williams K.H."/>
            <person name="Long P.E."/>
            <person name="Banfield J.F."/>
        </authorList>
    </citation>
    <scope>NUCLEOTIDE SEQUENCE [LARGE SCALE GENOMIC DNA]</scope>
</reference>
<proteinExistence type="predicted"/>
<accession>K2BV38</accession>
<dbReference type="AlphaFoldDB" id="K2BV38"/>